<accession>A0ABQ5RH28</accession>
<dbReference type="InterPro" id="IPR003594">
    <property type="entry name" value="HATPase_dom"/>
</dbReference>
<gene>
    <name evidence="12" type="ORF">BCONGLO52_17580</name>
</gene>
<evidence type="ECO:0000256" key="1">
    <source>
        <dbReference type="ARBA" id="ARBA00000085"/>
    </source>
</evidence>
<feature type="compositionally biased region" description="Polar residues" evidence="9">
    <location>
        <begin position="459"/>
        <end position="469"/>
    </location>
</feature>
<keyword evidence="13" id="KW-1185">Reference proteome</keyword>
<feature type="transmembrane region" description="Helical" evidence="10">
    <location>
        <begin position="170"/>
        <end position="192"/>
    </location>
</feature>
<dbReference type="Gene3D" id="1.20.5.1930">
    <property type="match status" value="1"/>
</dbReference>
<evidence type="ECO:0000256" key="6">
    <source>
        <dbReference type="ARBA" id="ARBA00022777"/>
    </source>
</evidence>
<feature type="region of interest" description="Disordered" evidence="9">
    <location>
        <begin position="423"/>
        <end position="486"/>
    </location>
</feature>
<dbReference type="Gene3D" id="3.30.565.10">
    <property type="entry name" value="Histidine kinase-like ATPase, C-terminal domain"/>
    <property type="match status" value="1"/>
</dbReference>
<evidence type="ECO:0000259" key="11">
    <source>
        <dbReference type="SMART" id="SM00387"/>
    </source>
</evidence>
<comment type="caution">
    <text evidence="12">The sequence shown here is derived from an EMBL/GenBank/DDBJ whole genome shotgun (WGS) entry which is preliminary data.</text>
</comment>
<dbReference type="PANTHER" id="PTHR24421">
    <property type="entry name" value="NITRATE/NITRITE SENSOR PROTEIN NARX-RELATED"/>
    <property type="match status" value="1"/>
</dbReference>
<dbReference type="EMBL" id="BSDQ01000001">
    <property type="protein sequence ID" value="GLI30917.1"/>
    <property type="molecule type" value="Genomic_DNA"/>
</dbReference>
<evidence type="ECO:0000256" key="5">
    <source>
        <dbReference type="ARBA" id="ARBA00022741"/>
    </source>
</evidence>
<keyword evidence="6 12" id="KW-0418">Kinase</keyword>
<feature type="region of interest" description="Disordered" evidence="9">
    <location>
        <begin position="1"/>
        <end position="33"/>
    </location>
</feature>
<evidence type="ECO:0000256" key="10">
    <source>
        <dbReference type="SAM" id="Phobius"/>
    </source>
</evidence>
<dbReference type="Pfam" id="PF02518">
    <property type="entry name" value="HATPase_c"/>
    <property type="match status" value="1"/>
</dbReference>
<dbReference type="InterPro" id="IPR055558">
    <property type="entry name" value="DUF7134"/>
</dbReference>
<evidence type="ECO:0000256" key="4">
    <source>
        <dbReference type="ARBA" id="ARBA00022679"/>
    </source>
</evidence>
<keyword evidence="8" id="KW-0902">Two-component regulatory system</keyword>
<dbReference type="Pfam" id="PF23539">
    <property type="entry name" value="DUF7134"/>
    <property type="match status" value="1"/>
</dbReference>
<dbReference type="EC" id="2.7.13.3" evidence="2"/>
<feature type="transmembrane region" description="Helical" evidence="10">
    <location>
        <begin position="52"/>
        <end position="74"/>
    </location>
</feature>
<evidence type="ECO:0000313" key="12">
    <source>
        <dbReference type="EMBL" id="GLI30917.1"/>
    </source>
</evidence>
<name>A0ABQ5RH28_9MICO</name>
<feature type="compositionally biased region" description="Low complexity" evidence="9">
    <location>
        <begin position="433"/>
        <end position="452"/>
    </location>
</feature>
<feature type="compositionally biased region" description="Low complexity" evidence="9">
    <location>
        <begin position="18"/>
        <end position="31"/>
    </location>
</feature>
<dbReference type="SUPFAM" id="SSF55874">
    <property type="entry name" value="ATPase domain of HSP90 chaperone/DNA topoisomerase II/histidine kinase"/>
    <property type="match status" value="1"/>
</dbReference>
<keyword evidence="7" id="KW-0067">ATP-binding</keyword>
<comment type="catalytic activity">
    <reaction evidence="1">
        <text>ATP + protein L-histidine = ADP + protein N-phospho-L-histidine.</text>
        <dbReference type="EC" id="2.7.13.3"/>
    </reaction>
</comment>
<dbReference type="InterPro" id="IPR036890">
    <property type="entry name" value="HATPase_C_sf"/>
</dbReference>
<feature type="transmembrane region" description="Helical" evidence="10">
    <location>
        <begin position="94"/>
        <end position="115"/>
    </location>
</feature>
<evidence type="ECO:0000313" key="13">
    <source>
        <dbReference type="Proteomes" id="UP001144451"/>
    </source>
</evidence>
<dbReference type="InterPro" id="IPR011712">
    <property type="entry name" value="Sig_transdc_His_kin_sub3_dim/P"/>
</dbReference>
<dbReference type="CDD" id="cd16917">
    <property type="entry name" value="HATPase_UhpB-NarQ-NarX-like"/>
    <property type="match status" value="1"/>
</dbReference>
<sequence length="486" mass="50042">MDMTGPSPSVPSPEPAPAHRAVAAGPAASSGARGGLRDPFRWIIENPGTVDLIGFGTAAALMLLFGVGAGGAGWWMLVSVPMVLAGAVCRTRPLLGVIVIGVLAVSHVLVGIPVVAGDVMTFYAMFCAVAYGSTAVHLIGVAAGMLGVFVQATWFGVVTAFGEYGGLGQGAITFVGLGIIGTITIIAIWALANLQRARVRQLALTRDRAEQAVREREQRTALAVADERARIAREMHDVVAHSLSVIIAQADGGRFVASQKPEKAVEVLGTIGETGRAALADMRSLLGVLRQEDETSFGPQPGPEQLPELLERVRAAGLEVDLESEGSLDQLPSSVGMSVFRLVQEALTNVLKHAGPGASASVRLVRGAEGLVIEVVDDGQGTDPTSDGLGHGLTGMRERMSVLGGTLQAGPQPSRGYRVRATVPLPAGHGTDTTATPASPYATPASAPETPSGLLRSPYPTQASGTTPAPGTAPDHAVTDPRGETP</sequence>
<dbReference type="Pfam" id="PF07730">
    <property type="entry name" value="HisKA_3"/>
    <property type="match status" value="1"/>
</dbReference>
<reference evidence="12" key="1">
    <citation type="submission" date="2022-12" db="EMBL/GenBank/DDBJ databases">
        <title>Reference genome sequencing for broad-spectrum identification of bacterial and archaeal isolates by mass spectrometry.</title>
        <authorList>
            <person name="Sekiguchi Y."/>
            <person name="Tourlousse D.M."/>
        </authorList>
    </citation>
    <scope>NUCLEOTIDE SEQUENCE</scope>
    <source>
        <strain evidence="12">5-2</strain>
    </source>
</reference>
<evidence type="ECO:0000256" key="7">
    <source>
        <dbReference type="ARBA" id="ARBA00022840"/>
    </source>
</evidence>
<evidence type="ECO:0000256" key="8">
    <source>
        <dbReference type="ARBA" id="ARBA00023012"/>
    </source>
</evidence>
<keyword evidence="10" id="KW-0472">Membrane</keyword>
<dbReference type="SMART" id="SM00387">
    <property type="entry name" value="HATPase_c"/>
    <property type="match status" value="1"/>
</dbReference>
<protein>
    <recommendedName>
        <fullName evidence="2">histidine kinase</fullName>
        <ecNumber evidence="2">2.7.13.3</ecNumber>
    </recommendedName>
</protein>
<dbReference type="PANTHER" id="PTHR24421:SF10">
    <property type="entry name" value="NITRATE_NITRITE SENSOR PROTEIN NARQ"/>
    <property type="match status" value="1"/>
</dbReference>
<keyword evidence="3" id="KW-0597">Phosphoprotein</keyword>
<feature type="domain" description="Histidine kinase/HSP90-like ATPase" evidence="11">
    <location>
        <begin position="334"/>
        <end position="427"/>
    </location>
</feature>
<dbReference type="GO" id="GO:0016301">
    <property type="term" value="F:kinase activity"/>
    <property type="evidence" value="ECO:0007669"/>
    <property type="project" value="UniProtKB-KW"/>
</dbReference>
<feature type="compositionally biased region" description="Basic and acidic residues" evidence="9">
    <location>
        <begin position="477"/>
        <end position="486"/>
    </location>
</feature>
<evidence type="ECO:0000256" key="3">
    <source>
        <dbReference type="ARBA" id="ARBA00022553"/>
    </source>
</evidence>
<keyword evidence="4" id="KW-0808">Transferase</keyword>
<feature type="transmembrane region" description="Helical" evidence="10">
    <location>
        <begin position="122"/>
        <end position="150"/>
    </location>
</feature>
<keyword evidence="10" id="KW-0812">Transmembrane</keyword>
<evidence type="ECO:0000256" key="9">
    <source>
        <dbReference type="SAM" id="MobiDB-lite"/>
    </source>
</evidence>
<dbReference type="InterPro" id="IPR050482">
    <property type="entry name" value="Sensor_HK_TwoCompSys"/>
</dbReference>
<keyword evidence="5" id="KW-0547">Nucleotide-binding</keyword>
<proteinExistence type="predicted"/>
<dbReference type="Proteomes" id="UP001144451">
    <property type="component" value="Unassembled WGS sequence"/>
</dbReference>
<evidence type="ECO:0000256" key="2">
    <source>
        <dbReference type="ARBA" id="ARBA00012438"/>
    </source>
</evidence>
<keyword evidence="10" id="KW-1133">Transmembrane helix</keyword>
<organism evidence="12 13">
    <name type="scientific">Brachybacterium conglomeratum</name>
    <dbReference type="NCBI Taxonomy" id="47846"/>
    <lineage>
        <taxon>Bacteria</taxon>
        <taxon>Bacillati</taxon>
        <taxon>Actinomycetota</taxon>
        <taxon>Actinomycetes</taxon>
        <taxon>Micrococcales</taxon>
        <taxon>Dermabacteraceae</taxon>
        <taxon>Brachybacterium</taxon>
    </lineage>
</organism>